<protein>
    <recommendedName>
        <fullName evidence="6">Exonuclease domain-containing protein</fullName>
    </recommendedName>
</protein>
<dbReference type="PANTHER" id="PTHR12801:SF45">
    <property type="entry name" value="RNA EXONUCLEASE 4"/>
    <property type="match status" value="1"/>
</dbReference>
<keyword evidence="4" id="KW-0269">Exonuclease</keyword>
<evidence type="ECO:0000313" key="7">
    <source>
        <dbReference type="EMBL" id="KAH8102556.1"/>
    </source>
</evidence>
<dbReference type="PANTHER" id="PTHR12801">
    <property type="entry name" value="RNA EXONUCLEASE REXO1 / RECO3 FAMILY MEMBER-RELATED"/>
    <property type="match status" value="1"/>
</dbReference>
<dbReference type="GO" id="GO:0003676">
    <property type="term" value="F:nucleic acid binding"/>
    <property type="evidence" value="ECO:0007669"/>
    <property type="project" value="InterPro"/>
</dbReference>
<dbReference type="InterPro" id="IPR047021">
    <property type="entry name" value="REXO1/3/4-like"/>
</dbReference>
<proteinExistence type="predicted"/>
<dbReference type="InterPro" id="IPR013520">
    <property type="entry name" value="Ribonucl_H"/>
</dbReference>
<evidence type="ECO:0000259" key="6">
    <source>
        <dbReference type="SMART" id="SM00479"/>
    </source>
</evidence>
<keyword evidence="2" id="KW-0540">Nuclease</keyword>
<dbReference type="GO" id="GO:0005634">
    <property type="term" value="C:nucleus"/>
    <property type="evidence" value="ECO:0007669"/>
    <property type="project" value="TreeGrafter"/>
</dbReference>
<keyword evidence="1" id="KW-0698">rRNA processing</keyword>
<gene>
    <name evidence="7" type="ORF">BXZ70DRAFT_999382</name>
</gene>
<dbReference type="SUPFAM" id="SSF53098">
    <property type="entry name" value="Ribonuclease H-like"/>
    <property type="match status" value="1"/>
</dbReference>
<dbReference type="SMART" id="SM00479">
    <property type="entry name" value="EXOIII"/>
    <property type="match status" value="1"/>
</dbReference>
<dbReference type="GO" id="GO:0006364">
    <property type="term" value="P:rRNA processing"/>
    <property type="evidence" value="ECO:0007669"/>
    <property type="project" value="UniProtKB-KW"/>
</dbReference>
<dbReference type="EMBL" id="JAEVFJ010000009">
    <property type="protein sequence ID" value="KAH8102556.1"/>
    <property type="molecule type" value="Genomic_DNA"/>
</dbReference>
<dbReference type="AlphaFoldDB" id="A0A8K0XRI8"/>
<organism evidence="7 8">
    <name type="scientific">Cristinia sonorae</name>
    <dbReference type="NCBI Taxonomy" id="1940300"/>
    <lineage>
        <taxon>Eukaryota</taxon>
        <taxon>Fungi</taxon>
        <taxon>Dikarya</taxon>
        <taxon>Basidiomycota</taxon>
        <taxon>Agaricomycotina</taxon>
        <taxon>Agaricomycetes</taxon>
        <taxon>Agaricomycetidae</taxon>
        <taxon>Agaricales</taxon>
        <taxon>Pleurotineae</taxon>
        <taxon>Stephanosporaceae</taxon>
        <taxon>Cristinia</taxon>
    </lineage>
</organism>
<sequence length="194" mass="21262">MSKPAPAQIIGLACVVVGVGPGGSTSMLARVAVVDYRGQTLLDSYVQPTMQVSDYRTSTTGIEAGHLAPGSAMRFQDVQARVADLMKGKTVVGHSLWLDLSVLGIPHPAVATRDVALYQPFRNALRSPNQVVGLQTLMWRLMNRRAQDDKQCPLEKARAAVDLYRSHATEWEDHVSKGQWPCQLPPSTFSRCYT</sequence>
<evidence type="ECO:0000256" key="4">
    <source>
        <dbReference type="ARBA" id="ARBA00022839"/>
    </source>
</evidence>
<keyword evidence="3" id="KW-0378">Hydrolase</keyword>
<evidence type="ECO:0000313" key="8">
    <source>
        <dbReference type="Proteomes" id="UP000813824"/>
    </source>
</evidence>
<accession>A0A8K0XRI8</accession>
<comment type="caution">
    <text evidence="7">The sequence shown here is derived from an EMBL/GenBank/DDBJ whole genome shotgun (WGS) entry which is preliminary data.</text>
</comment>
<evidence type="ECO:0000256" key="1">
    <source>
        <dbReference type="ARBA" id="ARBA00022552"/>
    </source>
</evidence>
<dbReference type="OrthoDB" id="8191639at2759"/>
<dbReference type="GO" id="GO:0004527">
    <property type="term" value="F:exonuclease activity"/>
    <property type="evidence" value="ECO:0007669"/>
    <property type="project" value="UniProtKB-KW"/>
</dbReference>
<dbReference type="InterPro" id="IPR036397">
    <property type="entry name" value="RNaseH_sf"/>
</dbReference>
<evidence type="ECO:0000256" key="5">
    <source>
        <dbReference type="ARBA" id="ARBA00025599"/>
    </source>
</evidence>
<keyword evidence="8" id="KW-1185">Reference proteome</keyword>
<evidence type="ECO:0000256" key="3">
    <source>
        <dbReference type="ARBA" id="ARBA00022801"/>
    </source>
</evidence>
<dbReference type="Proteomes" id="UP000813824">
    <property type="component" value="Unassembled WGS sequence"/>
</dbReference>
<reference evidence="7" key="1">
    <citation type="journal article" date="2021" name="New Phytol.">
        <title>Evolutionary innovations through gain and loss of genes in the ectomycorrhizal Boletales.</title>
        <authorList>
            <person name="Wu G."/>
            <person name="Miyauchi S."/>
            <person name="Morin E."/>
            <person name="Kuo A."/>
            <person name="Drula E."/>
            <person name="Varga T."/>
            <person name="Kohler A."/>
            <person name="Feng B."/>
            <person name="Cao Y."/>
            <person name="Lipzen A."/>
            <person name="Daum C."/>
            <person name="Hundley H."/>
            <person name="Pangilinan J."/>
            <person name="Johnson J."/>
            <person name="Barry K."/>
            <person name="LaButti K."/>
            <person name="Ng V."/>
            <person name="Ahrendt S."/>
            <person name="Min B."/>
            <person name="Choi I.G."/>
            <person name="Park H."/>
            <person name="Plett J.M."/>
            <person name="Magnuson J."/>
            <person name="Spatafora J.W."/>
            <person name="Nagy L.G."/>
            <person name="Henrissat B."/>
            <person name="Grigoriev I.V."/>
            <person name="Yang Z.L."/>
            <person name="Xu J."/>
            <person name="Martin F.M."/>
        </authorList>
    </citation>
    <scope>NUCLEOTIDE SEQUENCE</scope>
    <source>
        <strain evidence="7">KKN 215</strain>
    </source>
</reference>
<dbReference type="Gene3D" id="3.30.420.10">
    <property type="entry name" value="Ribonuclease H-like superfamily/Ribonuclease H"/>
    <property type="match status" value="1"/>
</dbReference>
<name>A0A8K0XRI8_9AGAR</name>
<comment type="function">
    <text evidence="5">Exoribonuclease involved in ribosome biosynthesis. Involved in the processing of ITS1, the internal transcribed spacer localized between the 18S and 5.8S rRNAs.</text>
</comment>
<dbReference type="InterPro" id="IPR012337">
    <property type="entry name" value="RNaseH-like_sf"/>
</dbReference>
<evidence type="ECO:0000256" key="2">
    <source>
        <dbReference type="ARBA" id="ARBA00022722"/>
    </source>
</evidence>
<feature type="domain" description="Exonuclease" evidence="6">
    <location>
        <begin position="8"/>
        <end position="173"/>
    </location>
</feature>